<dbReference type="SUPFAM" id="SSF53756">
    <property type="entry name" value="UDP-Glycosyltransferase/glycogen phosphorylase"/>
    <property type="match status" value="1"/>
</dbReference>
<dbReference type="Proteomes" id="UP000585050">
    <property type="component" value="Unassembled WGS sequence"/>
</dbReference>
<dbReference type="GO" id="GO:0009103">
    <property type="term" value="P:lipopolysaccharide biosynthetic process"/>
    <property type="evidence" value="ECO:0007669"/>
    <property type="project" value="TreeGrafter"/>
</dbReference>
<evidence type="ECO:0000259" key="3">
    <source>
        <dbReference type="Pfam" id="PF13439"/>
    </source>
</evidence>
<dbReference type="EMBL" id="JABAIL010000013">
    <property type="protein sequence ID" value="NLR94585.1"/>
    <property type="molecule type" value="Genomic_DNA"/>
</dbReference>
<keyword evidence="1 4" id="KW-0808">Transferase</keyword>
<feature type="domain" description="Glycosyl transferase family 1" evidence="2">
    <location>
        <begin position="173"/>
        <end position="334"/>
    </location>
</feature>
<dbReference type="Gene3D" id="3.40.50.2000">
    <property type="entry name" value="Glycogen Phosphorylase B"/>
    <property type="match status" value="2"/>
</dbReference>
<sequence>MNIKWLSCVEKGCGIGEYSDQMVVELLHQNQTSTLYRKGTPSTYAIDYPHRSLRGLKDYIAPYYLYKQLKKIDSEDTILHADNIDAFTAIHWSQKKTKIKCVTIHDVIPLIYPQKNQWQRRYYNYQLKSSILHSDQIFTVSHYSKNDLIAKTGVNEKKVKVIYNGINHDQLKPVKNKKENERFTIRYIGGLGAVHKNATALIEVAKILEEKNIDFLMQIGSGNAALTPLPSLVEKYNLKNIEFVGYVKDEDKASFLGQADCFLFTSLYEGFGFPPLEAMACGTPVVSSNAASLNEILHDAAMLTSASPLDLANNIIRLIESKDLQKELVEKGIERASHFTWENSVKTLRENYDSIL</sequence>
<comment type="caution">
    <text evidence="4">The sequence shown here is derived from an EMBL/GenBank/DDBJ whole genome shotgun (WGS) entry which is preliminary data.</text>
</comment>
<organism evidence="4 5">
    <name type="scientific">Flammeovirga agarivorans</name>
    <dbReference type="NCBI Taxonomy" id="2726742"/>
    <lineage>
        <taxon>Bacteria</taxon>
        <taxon>Pseudomonadati</taxon>
        <taxon>Bacteroidota</taxon>
        <taxon>Cytophagia</taxon>
        <taxon>Cytophagales</taxon>
        <taxon>Flammeovirgaceae</taxon>
        <taxon>Flammeovirga</taxon>
    </lineage>
</organism>
<protein>
    <submittedName>
        <fullName evidence="4">Glycosyltransferase family 4 protein</fullName>
    </submittedName>
</protein>
<name>A0A7X8SQN2_9BACT</name>
<proteinExistence type="predicted"/>
<dbReference type="InterPro" id="IPR001296">
    <property type="entry name" value="Glyco_trans_1"/>
</dbReference>
<accession>A0A7X8SQN2</accession>
<keyword evidence="5" id="KW-1185">Reference proteome</keyword>
<evidence type="ECO:0000259" key="2">
    <source>
        <dbReference type="Pfam" id="PF00534"/>
    </source>
</evidence>
<dbReference type="PANTHER" id="PTHR46401">
    <property type="entry name" value="GLYCOSYLTRANSFERASE WBBK-RELATED"/>
    <property type="match status" value="1"/>
</dbReference>
<dbReference type="RefSeq" id="WP_168885295.1">
    <property type="nucleotide sequence ID" value="NZ_JABAIL010000013.1"/>
</dbReference>
<dbReference type="AlphaFoldDB" id="A0A7X8SQN2"/>
<evidence type="ECO:0000313" key="5">
    <source>
        <dbReference type="Proteomes" id="UP000585050"/>
    </source>
</evidence>
<gene>
    <name evidence="4" type="ORF">HGP29_25500</name>
</gene>
<dbReference type="CDD" id="cd03809">
    <property type="entry name" value="GT4_MtfB-like"/>
    <property type="match status" value="1"/>
</dbReference>
<reference evidence="4 5" key="1">
    <citation type="submission" date="2020-04" db="EMBL/GenBank/DDBJ databases">
        <title>Flammeovirga sp. SR4, a novel species isolated from seawater.</title>
        <authorList>
            <person name="Wang X."/>
        </authorList>
    </citation>
    <scope>NUCLEOTIDE SEQUENCE [LARGE SCALE GENOMIC DNA]</scope>
    <source>
        <strain evidence="4 5">SR4</strain>
    </source>
</reference>
<dbReference type="Pfam" id="PF00534">
    <property type="entry name" value="Glycos_transf_1"/>
    <property type="match status" value="1"/>
</dbReference>
<feature type="domain" description="Glycosyltransferase subfamily 4-like N-terminal" evidence="3">
    <location>
        <begin position="50"/>
        <end position="169"/>
    </location>
</feature>
<dbReference type="Pfam" id="PF13439">
    <property type="entry name" value="Glyco_transf_4"/>
    <property type="match status" value="1"/>
</dbReference>
<evidence type="ECO:0000256" key="1">
    <source>
        <dbReference type="ARBA" id="ARBA00022679"/>
    </source>
</evidence>
<evidence type="ECO:0000313" key="4">
    <source>
        <dbReference type="EMBL" id="NLR94585.1"/>
    </source>
</evidence>
<dbReference type="GO" id="GO:0016757">
    <property type="term" value="F:glycosyltransferase activity"/>
    <property type="evidence" value="ECO:0007669"/>
    <property type="project" value="InterPro"/>
</dbReference>
<dbReference type="PANTHER" id="PTHR46401:SF2">
    <property type="entry name" value="GLYCOSYLTRANSFERASE WBBK-RELATED"/>
    <property type="match status" value="1"/>
</dbReference>
<dbReference type="InterPro" id="IPR028098">
    <property type="entry name" value="Glyco_trans_4-like_N"/>
</dbReference>